<comment type="similarity">
    <text evidence="2">Belongs to the UPF0382 family.</text>
</comment>
<evidence type="ECO:0000256" key="1">
    <source>
        <dbReference type="ARBA" id="ARBA00004141"/>
    </source>
</evidence>
<evidence type="ECO:0000256" key="2">
    <source>
        <dbReference type="ARBA" id="ARBA00009694"/>
    </source>
</evidence>
<evidence type="ECO:0000313" key="7">
    <source>
        <dbReference type="EMBL" id="POF29235.1"/>
    </source>
</evidence>
<dbReference type="InterPro" id="IPR006696">
    <property type="entry name" value="DUF423"/>
</dbReference>
<dbReference type="Proteomes" id="UP000236959">
    <property type="component" value="Unassembled WGS sequence"/>
</dbReference>
<dbReference type="OrthoDB" id="7173378at2"/>
<name>A0A2S3UNF7_9HYPH</name>
<keyword evidence="3 6" id="KW-0812">Transmembrane</keyword>
<protein>
    <submittedName>
        <fullName evidence="7">Uncharacterized membrane protein YgdD (TMEM256/DUF423 family)</fullName>
    </submittedName>
</protein>
<dbReference type="PANTHER" id="PTHR43461:SF1">
    <property type="entry name" value="TRANSMEMBRANE PROTEIN 256"/>
    <property type="match status" value="1"/>
</dbReference>
<dbReference type="GO" id="GO:0005886">
    <property type="term" value="C:plasma membrane"/>
    <property type="evidence" value="ECO:0007669"/>
    <property type="project" value="TreeGrafter"/>
</dbReference>
<gene>
    <name evidence="7" type="ORF">CLV41_1095</name>
</gene>
<accession>A0A2S3UNF7</accession>
<comment type="caution">
    <text evidence="7">The sequence shown here is derived from an EMBL/GenBank/DDBJ whole genome shotgun (WGS) entry which is preliminary data.</text>
</comment>
<feature type="transmembrane region" description="Helical" evidence="6">
    <location>
        <begin position="20"/>
        <end position="40"/>
    </location>
</feature>
<reference evidence="7 8" key="1">
    <citation type="submission" date="2018-01" db="EMBL/GenBank/DDBJ databases">
        <title>Genomic Encyclopedia of Archaeal and Bacterial Type Strains, Phase II (KMG-II): from individual species to whole genera.</title>
        <authorList>
            <person name="Goeker M."/>
        </authorList>
    </citation>
    <scope>NUCLEOTIDE SEQUENCE [LARGE SCALE GENOMIC DNA]</scope>
    <source>
        <strain evidence="7 8">DSM 17023</strain>
    </source>
</reference>
<feature type="transmembrane region" description="Helical" evidence="6">
    <location>
        <begin position="77"/>
        <end position="95"/>
    </location>
</feature>
<proteinExistence type="inferred from homology"/>
<dbReference type="EMBL" id="PPCN01000009">
    <property type="protein sequence ID" value="POF29235.1"/>
    <property type="molecule type" value="Genomic_DNA"/>
</dbReference>
<keyword evidence="8" id="KW-1185">Reference proteome</keyword>
<feature type="transmembrane region" description="Helical" evidence="6">
    <location>
        <begin position="52"/>
        <end position="71"/>
    </location>
</feature>
<comment type="subcellular location">
    <subcellularLocation>
        <location evidence="1">Membrane</location>
        <topology evidence="1">Multi-pass membrane protein</topology>
    </subcellularLocation>
</comment>
<feature type="transmembrane region" description="Helical" evidence="6">
    <location>
        <begin position="107"/>
        <end position="131"/>
    </location>
</feature>
<evidence type="ECO:0000313" key="8">
    <source>
        <dbReference type="Proteomes" id="UP000236959"/>
    </source>
</evidence>
<dbReference type="RefSeq" id="WP_103223928.1">
    <property type="nucleotide sequence ID" value="NZ_PPCN01000009.1"/>
</dbReference>
<dbReference type="AlphaFoldDB" id="A0A2S3UNF7"/>
<evidence type="ECO:0000256" key="5">
    <source>
        <dbReference type="ARBA" id="ARBA00023136"/>
    </source>
</evidence>
<dbReference type="PANTHER" id="PTHR43461">
    <property type="entry name" value="TRANSMEMBRANE PROTEIN 256"/>
    <property type="match status" value="1"/>
</dbReference>
<sequence>MKALRYESQSNPEGPTVVLLRLGLVLSGLSGALGVASLALSAHAAASALLETAAQMLLLHAPVFLGLGVLAQIRKVLFLPLVVLLMTAGLTLFCGDMFSRIILEQRLFSMSAPIGGMLVILGWLVLALSALRVRPK</sequence>
<evidence type="ECO:0000256" key="3">
    <source>
        <dbReference type="ARBA" id="ARBA00022692"/>
    </source>
</evidence>
<evidence type="ECO:0000256" key="4">
    <source>
        <dbReference type="ARBA" id="ARBA00022989"/>
    </source>
</evidence>
<dbReference type="Pfam" id="PF04241">
    <property type="entry name" value="DUF423"/>
    <property type="match status" value="1"/>
</dbReference>
<keyword evidence="4 6" id="KW-1133">Transmembrane helix</keyword>
<organism evidence="7 8">
    <name type="scientific">Roseibium marinum</name>
    <dbReference type="NCBI Taxonomy" id="281252"/>
    <lineage>
        <taxon>Bacteria</taxon>
        <taxon>Pseudomonadati</taxon>
        <taxon>Pseudomonadota</taxon>
        <taxon>Alphaproteobacteria</taxon>
        <taxon>Hyphomicrobiales</taxon>
        <taxon>Stappiaceae</taxon>
        <taxon>Roseibium</taxon>
    </lineage>
</organism>
<keyword evidence="5 6" id="KW-0472">Membrane</keyword>
<evidence type="ECO:0000256" key="6">
    <source>
        <dbReference type="SAM" id="Phobius"/>
    </source>
</evidence>